<sequence length="218" mass="23789">MSILGPWRGRVWAKGESPASVASVPNLISVFRILLTPVFVIVLLADDGRLGAERIIAAVLFVVLIATDFVDGQIARRRNLVTDFGKLIDPIADKIITGAGFVMLSVLGELPWIVTIIILLREWGITLHRLIVSERTVIAAAWSGKAKTFAQAIAVPLALMPLWLWLGDWVHAVNTIAMTAALLLTLWSGIDYVWQAVRQRGGAVDAPSTVDPKHRSTE</sequence>
<reference evidence="14 15" key="1">
    <citation type="submission" date="2017-02" db="EMBL/GenBank/DDBJ databases">
        <authorList>
            <person name="Peterson S.W."/>
        </authorList>
    </citation>
    <scope>NUCLEOTIDE SEQUENCE [LARGE SCALE GENOMIC DNA]</scope>
    <source>
        <strain evidence="14 15">LMG 22410</strain>
    </source>
</reference>
<dbReference type="GO" id="GO:0046474">
    <property type="term" value="P:glycerophospholipid biosynthetic process"/>
    <property type="evidence" value="ECO:0007669"/>
    <property type="project" value="TreeGrafter"/>
</dbReference>
<keyword evidence="10" id="KW-1208">Phospholipid metabolism</keyword>
<keyword evidence="8 13" id="KW-0472">Membrane</keyword>
<feature type="transmembrane region" description="Helical" evidence="13">
    <location>
        <begin position="55"/>
        <end position="75"/>
    </location>
</feature>
<keyword evidence="9" id="KW-0594">Phospholipid biosynthesis</keyword>
<keyword evidence="15" id="KW-1185">Reference proteome</keyword>
<dbReference type="Proteomes" id="UP000195787">
    <property type="component" value="Unassembled WGS sequence"/>
</dbReference>
<keyword evidence="4 12" id="KW-0808">Transferase</keyword>
<dbReference type="InterPro" id="IPR043130">
    <property type="entry name" value="CDP-OH_PTrfase_TM_dom"/>
</dbReference>
<evidence type="ECO:0000256" key="8">
    <source>
        <dbReference type="ARBA" id="ARBA00023136"/>
    </source>
</evidence>
<dbReference type="PIRSF" id="PIRSF000847">
    <property type="entry name" value="Phos_ph_gly_syn"/>
    <property type="match status" value="1"/>
</dbReference>
<protein>
    <recommendedName>
        <fullName evidence="11">CDP-diacylglycerol--glycerol-3-phosphate 3-phosphatidyltransferase</fullName>
        <ecNumber evidence="11">2.7.8.5</ecNumber>
    </recommendedName>
</protein>
<gene>
    <name evidence="14" type="ORF">CZ674_12320</name>
</gene>
<feature type="transmembrane region" description="Helical" evidence="13">
    <location>
        <begin position="20"/>
        <end position="43"/>
    </location>
</feature>
<dbReference type="InterPro" id="IPR004570">
    <property type="entry name" value="Phosphatidylglycerol_P_synth"/>
</dbReference>
<evidence type="ECO:0000256" key="6">
    <source>
        <dbReference type="ARBA" id="ARBA00022989"/>
    </source>
</evidence>
<evidence type="ECO:0000256" key="1">
    <source>
        <dbReference type="ARBA" id="ARBA00004141"/>
    </source>
</evidence>
<comment type="similarity">
    <text evidence="2 12">Belongs to the CDP-alcohol phosphatidyltransferase class-I family.</text>
</comment>
<dbReference type="Pfam" id="PF01066">
    <property type="entry name" value="CDP-OH_P_transf"/>
    <property type="match status" value="1"/>
</dbReference>
<proteinExistence type="inferred from homology"/>
<dbReference type="GO" id="GO:0016020">
    <property type="term" value="C:membrane"/>
    <property type="evidence" value="ECO:0007669"/>
    <property type="project" value="UniProtKB-SubCell"/>
</dbReference>
<dbReference type="EC" id="2.7.8.5" evidence="11"/>
<evidence type="ECO:0000313" key="15">
    <source>
        <dbReference type="Proteomes" id="UP000195787"/>
    </source>
</evidence>
<dbReference type="GeneID" id="303173991"/>
<dbReference type="InterPro" id="IPR048254">
    <property type="entry name" value="CDP_ALCOHOL_P_TRANSF_CS"/>
</dbReference>
<dbReference type="InterPro" id="IPR050324">
    <property type="entry name" value="CDP-alcohol_PTase-I"/>
</dbReference>
<feature type="transmembrane region" description="Helical" evidence="13">
    <location>
        <begin position="172"/>
        <end position="190"/>
    </location>
</feature>
<keyword evidence="3" id="KW-0444">Lipid biosynthesis</keyword>
<organism evidence="14 15">
    <name type="scientific">Agrococcus casei LMG 22410</name>
    <dbReference type="NCBI Taxonomy" id="1255656"/>
    <lineage>
        <taxon>Bacteria</taxon>
        <taxon>Bacillati</taxon>
        <taxon>Actinomycetota</taxon>
        <taxon>Actinomycetes</taxon>
        <taxon>Micrococcales</taxon>
        <taxon>Microbacteriaceae</taxon>
        <taxon>Agrococcus</taxon>
    </lineage>
</organism>
<dbReference type="Gene3D" id="1.20.120.1760">
    <property type="match status" value="1"/>
</dbReference>
<dbReference type="PANTHER" id="PTHR14269:SF52">
    <property type="entry name" value="PHOSPHATIDYLGLYCEROPHOSPHATE SYNTHASE-RELATED"/>
    <property type="match status" value="1"/>
</dbReference>
<evidence type="ECO:0000256" key="2">
    <source>
        <dbReference type="ARBA" id="ARBA00010441"/>
    </source>
</evidence>
<evidence type="ECO:0000256" key="12">
    <source>
        <dbReference type="RuleBase" id="RU003750"/>
    </source>
</evidence>
<evidence type="ECO:0000256" key="10">
    <source>
        <dbReference type="ARBA" id="ARBA00023264"/>
    </source>
</evidence>
<evidence type="ECO:0000256" key="11">
    <source>
        <dbReference type="NCBIfam" id="TIGR00560"/>
    </source>
</evidence>
<feature type="transmembrane region" description="Helical" evidence="13">
    <location>
        <begin position="95"/>
        <end position="120"/>
    </location>
</feature>
<dbReference type="NCBIfam" id="TIGR00560">
    <property type="entry name" value="pgsA"/>
    <property type="match status" value="1"/>
</dbReference>
<dbReference type="PANTHER" id="PTHR14269">
    <property type="entry name" value="CDP-DIACYLGLYCEROL--GLYCEROL-3-PHOSPHATE 3-PHOSPHATIDYLTRANSFERASE-RELATED"/>
    <property type="match status" value="1"/>
</dbReference>
<evidence type="ECO:0000256" key="4">
    <source>
        <dbReference type="ARBA" id="ARBA00022679"/>
    </source>
</evidence>
<evidence type="ECO:0000256" key="9">
    <source>
        <dbReference type="ARBA" id="ARBA00023209"/>
    </source>
</evidence>
<evidence type="ECO:0000256" key="5">
    <source>
        <dbReference type="ARBA" id="ARBA00022692"/>
    </source>
</evidence>
<keyword evidence="6 13" id="KW-1133">Transmembrane helix</keyword>
<dbReference type="UniPathway" id="UPA00085"/>
<comment type="subcellular location">
    <subcellularLocation>
        <location evidence="1">Membrane</location>
        <topology evidence="1">Multi-pass membrane protein</topology>
    </subcellularLocation>
</comment>
<accession>A0A1R4GIY1</accession>
<evidence type="ECO:0000256" key="7">
    <source>
        <dbReference type="ARBA" id="ARBA00023098"/>
    </source>
</evidence>
<evidence type="ECO:0000256" key="3">
    <source>
        <dbReference type="ARBA" id="ARBA00022516"/>
    </source>
</evidence>
<keyword evidence="7" id="KW-0443">Lipid metabolism</keyword>
<dbReference type="EMBL" id="FUHU01000045">
    <property type="protein sequence ID" value="SJM68035.1"/>
    <property type="molecule type" value="Genomic_DNA"/>
</dbReference>
<dbReference type="GO" id="GO:0008444">
    <property type="term" value="F:CDP-diacylglycerol-glycerol-3-phosphate 3-phosphatidyltransferase activity"/>
    <property type="evidence" value="ECO:0007669"/>
    <property type="project" value="UniProtKB-UniRule"/>
</dbReference>
<dbReference type="AlphaFoldDB" id="A0A1R4GIY1"/>
<dbReference type="PROSITE" id="PS00379">
    <property type="entry name" value="CDP_ALCOHOL_P_TRANSF"/>
    <property type="match status" value="1"/>
</dbReference>
<evidence type="ECO:0000313" key="14">
    <source>
        <dbReference type="EMBL" id="SJM68035.1"/>
    </source>
</evidence>
<evidence type="ECO:0000256" key="13">
    <source>
        <dbReference type="SAM" id="Phobius"/>
    </source>
</evidence>
<keyword evidence="5 13" id="KW-0812">Transmembrane</keyword>
<dbReference type="RefSeq" id="WP_086992841.1">
    <property type="nucleotide sequence ID" value="NZ_FUHU01000045.1"/>
</dbReference>
<dbReference type="OrthoDB" id="9796672at2"/>
<dbReference type="InterPro" id="IPR000462">
    <property type="entry name" value="CDP-OH_P_trans"/>
</dbReference>
<name>A0A1R4GIY1_9MICO</name>